<dbReference type="PROSITE" id="PS51253">
    <property type="entry name" value="HTH_CENPB"/>
    <property type="match status" value="1"/>
</dbReference>
<dbReference type="InterPro" id="IPR007889">
    <property type="entry name" value="HTH_Psq"/>
</dbReference>
<evidence type="ECO:0000256" key="3">
    <source>
        <dbReference type="ARBA" id="ARBA00023242"/>
    </source>
</evidence>
<name>A0A6P8LVK7_9HYME</name>
<evidence type="ECO:0000256" key="2">
    <source>
        <dbReference type="ARBA" id="ARBA00023125"/>
    </source>
</evidence>
<dbReference type="InterPro" id="IPR004875">
    <property type="entry name" value="DDE_SF_endonuclease_dom"/>
</dbReference>
<evidence type="ECO:0000259" key="4">
    <source>
        <dbReference type="PROSITE" id="PS51253"/>
    </source>
</evidence>
<protein>
    <submittedName>
        <fullName evidence="6">Jerky protein homolog-like</fullName>
    </submittedName>
</protein>
<dbReference type="SMART" id="SM00674">
    <property type="entry name" value="CENPB"/>
    <property type="match status" value="1"/>
</dbReference>
<dbReference type="GO" id="GO:0005634">
    <property type="term" value="C:nucleus"/>
    <property type="evidence" value="ECO:0007669"/>
    <property type="project" value="UniProtKB-SubCell"/>
</dbReference>
<accession>A0A6P8LVK7</accession>
<dbReference type="PANTHER" id="PTHR19303:SF73">
    <property type="entry name" value="PROTEIN PDC2"/>
    <property type="match status" value="1"/>
</dbReference>
<comment type="subcellular location">
    <subcellularLocation>
        <location evidence="1">Nucleus</location>
    </subcellularLocation>
</comment>
<dbReference type="Pfam" id="PF03184">
    <property type="entry name" value="DDE_1"/>
    <property type="match status" value="1"/>
</dbReference>
<organism evidence="5 6">
    <name type="scientific">Bombus bifarius</name>
    <dbReference type="NCBI Taxonomy" id="103933"/>
    <lineage>
        <taxon>Eukaryota</taxon>
        <taxon>Metazoa</taxon>
        <taxon>Ecdysozoa</taxon>
        <taxon>Arthropoda</taxon>
        <taxon>Hexapoda</taxon>
        <taxon>Insecta</taxon>
        <taxon>Pterygota</taxon>
        <taxon>Neoptera</taxon>
        <taxon>Endopterygota</taxon>
        <taxon>Hymenoptera</taxon>
        <taxon>Apocrita</taxon>
        <taxon>Aculeata</taxon>
        <taxon>Apoidea</taxon>
        <taxon>Anthophila</taxon>
        <taxon>Apidae</taxon>
        <taxon>Bombus</taxon>
        <taxon>Pyrobombus</taxon>
    </lineage>
</organism>
<dbReference type="GeneID" id="117205300"/>
<dbReference type="Pfam" id="PF04218">
    <property type="entry name" value="CENP-B_N"/>
    <property type="match status" value="1"/>
</dbReference>
<dbReference type="KEGG" id="bbif:117205300"/>
<keyword evidence="3" id="KW-0539">Nucleus</keyword>
<feature type="domain" description="HTH CENPB-type" evidence="4">
    <location>
        <begin position="66"/>
        <end position="138"/>
    </location>
</feature>
<dbReference type="PANTHER" id="PTHR19303">
    <property type="entry name" value="TRANSPOSON"/>
    <property type="match status" value="1"/>
</dbReference>
<evidence type="ECO:0000256" key="1">
    <source>
        <dbReference type="ARBA" id="ARBA00004123"/>
    </source>
</evidence>
<dbReference type="Gene3D" id="1.10.10.60">
    <property type="entry name" value="Homeodomain-like"/>
    <property type="match status" value="2"/>
</dbReference>
<gene>
    <name evidence="6" type="primary">LOC117205300</name>
</gene>
<evidence type="ECO:0000313" key="5">
    <source>
        <dbReference type="Proteomes" id="UP000515164"/>
    </source>
</evidence>
<dbReference type="GO" id="GO:0003677">
    <property type="term" value="F:DNA binding"/>
    <property type="evidence" value="ECO:0007669"/>
    <property type="project" value="UniProtKB-KW"/>
</dbReference>
<dbReference type="RefSeq" id="XP_033299463.1">
    <property type="nucleotide sequence ID" value="XM_033443572.1"/>
</dbReference>
<dbReference type="InterPro" id="IPR009057">
    <property type="entry name" value="Homeodomain-like_sf"/>
</dbReference>
<keyword evidence="2" id="KW-0238">DNA-binding</keyword>
<dbReference type="AlphaFoldDB" id="A0A6P8LVK7"/>
<proteinExistence type="predicted"/>
<evidence type="ECO:0000313" key="6">
    <source>
        <dbReference type="RefSeq" id="XP_033299463.1"/>
    </source>
</evidence>
<dbReference type="InterPro" id="IPR006600">
    <property type="entry name" value="HTH_CenpB_DNA-bd_dom"/>
</dbReference>
<dbReference type="Proteomes" id="UP000515164">
    <property type="component" value="Unplaced"/>
</dbReference>
<keyword evidence="5" id="KW-1185">Reference proteome</keyword>
<reference evidence="6" key="1">
    <citation type="submission" date="2025-08" db="UniProtKB">
        <authorList>
            <consortium name="RefSeq"/>
        </authorList>
    </citation>
    <scope>IDENTIFICATION</scope>
    <source>
        <tissue evidence="6">Muscle</tissue>
    </source>
</reference>
<dbReference type="Pfam" id="PF03221">
    <property type="entry name" value="HTH_Tnp_Tc5"/>
    <property type="match status" value="1"/>
</dbReference>
<sequence length="476" mass="55635">MATKRKRTPLTIADKYDIIQLMINGETQRSIAQMYNLSLITVSKIKSDHEEIRANFESTSAAASSSRVQFRTSQDIRLENIIYRWYLRNRDKSVRVTGKMISQKAMELKEKLQIKSSFIGSARWVVSFKNRYRLRKQDIDEHFRITNRAEADIVKSNFEKLLLCEGYSLDNIYNADNTGILWRVLPEKTSIFDRQRTPTSKRRMKEKVTAFLCTNVTGSHMLPILIIGELNSSRRNRDYYSNDLSVMYRANTKGLLDSKIFNEWFDECFLKSVTERQMKTGRREKTLLLLDNASSSHESGLVNTTDELVKIMYFALDVTPLIQPMDHGIIACFKQIYRKNLLKTILPISDSRTADEIVRNYDKLKFRDYCRIMRDAWLDVNKVILQNAWNKLLRRGNDRSTENIEIIERDMDETLQLLQELPGCEGCDRASVICWFESDKRDVDKEMGTTDILADFLQENIGNEITFEEIIDYQMV</sequence>
<dbReference type="SUPFAM" id="SSF46689">
    <property type="entry name" value="Homeodomain-like"/>
    <property type="match status" value="2"/>
</dbReference>
<dbReference type="InterPro" id="IPR050863">
    <property type="entry name" value="CenT-Element_Derived"/>
</dbReference>